<dbReference type="OMA" id="KVCTEER"/>
<name>R4G8Q0_RHOPR</name>
<dbReference type="EMBL" id="GAHY01000587">
    <property type="protein sequence ID" value="JAA76923.1"/>
    <property type="molecule type" value="mRNA"/>
</dbReference>
<evidence type="ECO:0000256" key="4">
    <source>
        <dbReference type="SAM" id="MobiDB-lite"/>
    </source>
</evidence>
<dbReference type="PANTHER" id="PTHR12775">
    <property type="entry name" value="PROTEIN C20ORF43 HOMOLOG"/>
    <property type="match status" value="1"/>
</dbReference>
<evidence type="ECO:0000313" key="7">
    <source>
        <dbReference type="Proteomes" id="UP000015103"/>
    </source>
</evidence>
<comment type="similarity">
    <text evidence="1">Belongs to the rtf2 family.</text>
</comment>
<sequence>MGCDGGTIPKRDELVKTKKKSEQKDKVSELAFLWRHCSISQTQLRDPVVACGLGRLYNKEAIILGVLDKSTLPESAKHIKSIKDVKELTLTPNPSFVGGINKGDAYIDHQSSPYVCPVIGLEMNGKFKFCFYWSCGCVVSERAIKEVKSNVCHKCGMPVFESELVILNATSEDLDSNKVRMEGRIARLKAEKKKKKEVKQESETAASDNKSAPGPSSKPLVTKTTIEKNGQKRPACGLGLQTSDFKKTKGDYSVSTDPAVSSVYKSLFTTSKEAKNQTRAHWITYNPFYN</sequence>
<dbReference type="eggNOG" id="KOG3113">
    <property type="taxonomic scope" value="Eukaryota"/>
</dbReference>
<dbReference type="CDD" id="cd16653">
    <property type="entry name" value="RING-like_Rtf2"/>
    <property type="match status" value="1"/>
</dbReference>
<accession>R4G8Q0</accession>
<dbReference type="RefSeq" id="XP_073974069.1">
    <property type="nucleotide sequence ID" value="XM_074117968.1"/>
</dbReference>
<dbReference type="EMBL" id="ACPB03000223">
    <property type="status" value="NOT_ANNOTATED_CDS"/>
    <property type="molecule type" value="Genomic_DNA"/>
</dbReference>
<dbReference type="Pfam" id="PF04641">
    <property type="entry name" value="Rtf2"/>
    <property type="match status" value="1"/>
</dbReference>
<dbReference type="InterPro" id="IPR006735">
    <property type="entry name" value="Rtf2"/>
</dbReference>
<dbReference type="GO" id="GO:0005634">
    <property type="term" value="C:nucleus"/>
    <property type="evidence" value="ECO:0007669"/>
    <property type="project" value="TreeGrafter"/>
</dbReference>
<dbReference type="GO" id="GO:0006274">
    <property type="term" value="P:DNA replication termination"/>
    <property type="evidence" value="ECO:0007669"/>
    <property type="project" value="TreeGrafter"/>
</dbReference>
<proteinExistence type="evidence at transcript level"/>
<dbReference type="GeneID" id="141448997"/>
<evidence type="ECO:0000256" key="2">
    <source>
        <dbReference type="ARBA" id="ARBA00015157"/>
    </source>
</evidence>
<evidence type="ECO:0000256" key="3">
    <source>
        <dbReference type="ARBA" id="ARBA00030367"/>
    </source>
</evidence>
<dbReference type="STRING" id="13249.R4G8Q0"/>
<dbReference type="PANTHER" id="PTHR12775:SF0">
    <property type="entry name" value="REPLICATION TERMINATION FACTOR 2"/>
    <property type="match status" value="1"/>
</dbReference>
<evidence type="ECO:0000313" key="6">
    <source>
        <dbReference type="EnsemblMetazoa" id="RPRC013576-PA"/>
    </source>
</evidence>
<dbReference type="AlphaFoldDB" id="R4G8Q0"/>
<dbReference type="HOGENOM" id="CLU_048955_1_1_1"/>
<keyword evidence="7" id="KW-1185">Reference proteome</keyword>
<evidence type="ECO:0000313" key="5">
    <source>
        <dbReference type="EMBL" id="JAA76923.1"/>
    </source>
</evidence>
<evidence type="ECO:0000256" key="1">
    <source>
        <dbReference type="ARBA" id="ARBA00009885"/>
    </source>
</evidence>
<reference evidence="7" key="2">
    <citation type="submission" date="2015-04" db="EMBL/GenBank/DDBJ databases">
        <authorList>
            <person name="Wilson R.K."/>
            <person name="Warren W."/>
            <person name="Dotson E."/>
            <person name="Oliveira P.L."/>
        </authorList>
    </citation>
    <scope>NUCLEOTIDE SEQUENCE</scope>
</reference>
<feature type="region of interest" description="Disordered" evidence="4">
    <location>
        <begin position="190"/>
        <end position="226"/>
    </location>
</feature>
<organism evidence="5">
    <name type="scientific">Rhodnius prolixus</name>
    <name type="common">Triatomid bug</name>
    <dbReference type="NCBI Taxonomy" id="13249"/>
    <lineage>
        <taxon>Eukaryota</taxon>
        <taxon>Metazoa</taxon>
        <taxon>Ecdysozoa</taxon>
        <taxon>Arthropoda</taxon>
        <taxon>Hexapoda</taxon>
        <taxon>Insecta</taxon>
        <taxon>Pterygota</taxon>
        <taxon>Neoptera</taxon>
        <taxon>Paraneoptera</taxon>
        <taxon>Hemiptera</taxon>
        <taxon>Heteroptera</taxon>
        <taxon>Panheteroptera</taxon>
        <taxon>Cimicomorpha</taxon>
        <taxon>Reduviidae</taxon>
        <taxon>Triatominae</taxon>
        <taxon>Rhodnius</taxon>
    </lineage>
</organism>
<reference evidence="5" key="1">
    <citation type="submission" date="2013-04" db="EMBL/GenBank/DDBJ databases">
        <title>An insight into the transcriptome of the digestive tract of the blood sucking bug, Rhodnius prolixus.</title>
        <authorList>
            <person name="Ribeiro J.M.C."/>
            <person name="Genta F.A."/>
            <person name="Sorgine M.H.F."/>
            <person name="Paiva-Silva G.O."/>
            <person name="Majerowicz D."/>
            <person name="Medeiros M."/>
            <person name="Koerich L."/>
            <person name="Terra W.R."/>
            <person name="Ferreira C."/>
            <person name="Pimentel A.C."/>
            <person name="Bisch P.M."/>
            <person name="Diniz M.M.P."/>
            <person name="Nascimento R."/>
            <person name="Salmon D."/>
            <person name="Silber A.M."/>
            <person name="Alves M."/>
            <person name="Oliveira M.F."/>
            <person name="Gondim K.C."/>
            <person name="Silva Neto M.A.C."/>
            <person name="Atella G.C."/>
            <person name="Araujo H."/>
            <person name="Dias F.S."/>
            <person name="Polycarpo C.R."/>
            <person name="Fampa P."/>
            <person name="Melo A.C."/>
            <person name="Tanaka A.S."/>
            <person name="Balczun C."/>
            <person name="Oliveira J.H.M."/>
            <person name="Goncalves R."/>
            <person name="Lazoski C."/>
            <person name="Pereira M.A."/>
            <person name="Rivera-Pomar R."/>
            <person name="Diambra L."/>
            <person name="Schaub G.A."/>
            <person name="Garcia E.S."/>
            <person name="Azambuja P."/>
            <person name="Braz G.R.C."/>
            <person name="Oliveira P.L."/>
        </authorList>
    </citation>
    <scope>NUCLEOTIDE SEQUENCE</scope>
</reference>
<reference evidence="6" key="3">
    <citation type="submission" date="2015-05" db="UniProtKB">
        <authorList>
            <consortium name="EnsemblMetazoa"/>
        </authorList>
    </citation>
    <scope>IDENTIFICATION</scope>
</reference>
<dbReference type="EnsemblMetazoa" id="RPRC013576-RA">
    <property type="protein sequence ID" value="RPRC013576-PA"/>
    <property type="gene ID" value="RPRC013576"/>
</dbReference>
<dbReference type="InterPro" id="IPR027799">
    <property type="entry name" value="Rtf2_RING-finger"/>
</dbReference>
<dbReference type="Proteomes" id="UP000015103">
    <property type="component" value="Unassembled WGS sequence"/>
</dbReference>
<dbReference type="VEuPathDB" id="VectorBase:RPRC013576"/>
<protein>
    <recommendedName>
        <fullName evidence="2">Replication termination factor 2</fullName>
    </recommendedName>
    <alternativeName>
        <fullName evidence="3">Replication termination factor 2 domain-containing protein 1</fullName>
    </alternativeName>
</protein>